<dbReference type="NCBIfam" id="TIGR00755">
    <property type="entry name" value="ksgA"/>
    <property type="match status" value="1"/>
</dbReference>
<keyword evidence="4 7" id="KW-0808">Transferase</keyword>
<evidence type="ECO:0000256" key="5">
    <source>
        <dbReference type="ARBA" id="ARBA00022691"/>
    </source>
</evidence>
<evidence type="ECO:0000256" key="6">
    <source>
        <dbReference type="ARBA" id="ARBA00022884"/>
    </source>
</evidence>
<dbReference type="Gene3D" id="1.10.8.100">
    <property type="entry name" value="Ribosomal RNA adenine dimethylase-like, domain 2"/>
    <property type="match status" value="1"/>
</dbReference>
<feature type="binding site" evidence="7 8">
    <location>
        <position position="85"/>
    </location>
    <ligand>
        <name>S-adenosyl-L-methionine</name>
        <dbReference type="ChEBI" id="CHEBI:59789"/>
    </ligand>
</feature>
<dbReference type="PANTHER" id="PTHR11727">
    <property type="entry name" value="DIMETHYLADENOSINE TRANSFERASE"/>
    <property type="match status" value="1"/>
</dbReference>
<sequence>MKYAHPALKKYSQNFLNQPALAQKIVEALEVSPDDSVVEIGPGPGILTRLLNQKTLRAFWAVELDGRWYQLLREMDGPVKAVQADFLQWPLEEVATAGRPLKVIGNIPYHITSPILFRLRDHHKLISRAVIMMQKEVAERIVAVEGSKSYGILSVGLRTFADVRLLFTIGKKNFTPAPKVDSAVVRFDFYPRVEGLDNPELFIRLVRTVFNYRRKMLRNSLGRIIDRSIVYSLQSVPLDARPEQLSIAQFKQLSNEVNQLIHT</sequence>
<evidence type="ECO:0000256" key="7">
    <source>
        <dbReference type="HAMAP-Rule" id="MF_00607"/>
    </source>
</evidence>
<keyword evidence="6 7" id="KW-0694">RNA-binding</keyword>
<accession>A0A7V1LPY1</accession>
<dbReference type="FunFam" id="1.10.8.100:FF:000001">
    <property type="entry name" value="Ribosomal RNA small subunit methyltransferase A"/>
    <property type="match status" value="1"/>
</dbReference>
<comment type="function">
    <text evidence="7">Specifically dimethylates two adjacent adenosines (A1518 and A1519) in the loop of a conserved hairpin near the 3'-end of 16S rRNA in the 30S particle. May play a critical role in biogenesis of 30S subunits.</text>
</comment>
<keyword evidence="2 7" id="KW-0698">rRNA processing</keyword>
<comment type="similarity">
    <text evidence="7">Belongs to the class I-like SAM-binding methyltransferase superfamily. rRNA adenine N(6)-methyltransferase family. RsmA subfamily.</text>
</comment>
<organism evidence="10">
    <name type="scientific">Caldithrix abyssi</name>
    <dbReference type="NCBI Taxonomy" id="187145"/>
    <lineage>
        <taxon>Bacteria</taxon>
        <taxon>Pseudomonadati</taxon>
        <taxon>Calditrichota</taxon>
        <taxon>Calditrichia</taxon>
        <taxon>Calditrichales</taxon>
        <taxon>Calditrichaceae</taxon>
        <taxon>Caldithrix</taxon>
    </lineage>
</organism>
<feature type="binding site" evidence="7 8">
    <location>
        <position position="41"/>
    </location>
    <ligand>
        <name>S-adenosyl-L-methionine</name>
        <dbReference type="ChEBI" id="CHEBI:59789"/>
    </ligand>
</feature>
<evidence type="ECO:0000313" key="10">
    <source>
        <dbReference type="EMBL" id="HED11978.1"/>
    </source>
</evidence>
<evidence type="ECO:0000256" key="4">
    <source>
        <dbReference type="ARBA" id="ARBA00022679"/>
    </source>
</evidence>
<protein>
    <recommendedName>
        <fullName evidence="7">Ribosomal RNA small subunit methyltransferase A</fullName>
        <ecNumber evidence="7">2.1.1.182</ecNumber>
    </recommendedName>
    <alternativeName>
        <fullName evidence="7">16S rRNA (adenine(1518)-N(6)/adenine(1519)-N(6))-dimethyltransferase</fullName>
    </alternativeName>
    <alternativeName>
        <fullName evidence="7">16S rRNA dimethyladenosine transferase</fullName>
    </alternativeName>
    <alternativeName>
        <fullName evidence="7">16S rRNA dimethylase</fullName>
    </alternativeName>
    <alternativeName>
        <fullName evidence="7">S-adenosylmethionine-6-N', N'-adenosyl(rRNA) dimethyltransferase</fullName>
    </alternativeName>
</protein>
<dbReference type="PROSITE" id="PS51689">
    <property type="entry name" value="SAM_RNA_A_N6_MT"/>
    <property type="match status" value="1"/>
</dbReference>
<evidence type="ECO:0000256" key="3">
    <source>
        <dbReference type="ARBA" id="ARBA00022603"/>
    </source>
</evidence>
<dbReference type="InterPro" id="IPR029063">
    <property type="entry name" value="SAM-dependent_MTases_sf"/>
</dbReference>
<dbReference type="InterPro" id="IPR020596">
    <property type="entry name" value="rRNA_Ade_Mease_Trfase_CS"/>
</dbReference>
<dbReference type="GO" id="GO:0052908">
    <property type="term" value="F:16S rRNA (adenine(1518)-N(6)/adenine(1519)-N(6))-dimethyltransferase activity"/>
    <property type="evidence" value="ECO:0007669"/>
    <property type="project" value="UniProtKB-EC"/>
</dbReference>
<dbReference type="InterPro" id="IPR020598">
    <property type="entry name" value="rRNA_Ade_methylase_Trfase_N"/>
</dbReference>
<keyword evidence="3 7" id="KW-0489">Methyltransferase</keyword>
<evidence type="ECO:0000259" key="9">
    <source>
        <dbReference type="SMART" id="SM00650"/>
    </source>
</evidence>
<gene>
    <name evidence="7 10" type="primary">rsmA</name>
    <name evidence="7" type="synonym">ksgA</name>
    <name evidence="10" type="ORF">ENJ10_14905</name>
</gene>
<dbReference type="SMART" id="SM00650">
    <property type="entry name" value="rADc"/>
    <property type="match status" value="1"/>
</dbReference>
<dbReference type="EMBL" id="DRLD01000423">
    <property type="protein sequence ID" value="HED11978.1"/>
    <property type="molecule type" value="Genomic_DNA"/>
</dbReference>
<dbReference type="AlphaFoldDB" id="A0A7V1LPY1"/>
<dbReference type="InterPro" id="IPR001737">
    <property type="entry name" value="KsgA/Erm"/>
</dbReference>
<comment type="subcellular location">
    <subcellularLocation>
        <location evidence="7">Cytoplasm</location>
    </subcellularLocation>
</comment>
<reference evidence="10" key="1">
    <citation type="journal article" date="2020" name="mSystems">
        <title>Genome- and Community-Level Interaction Insights into Carbon Utilization and Element Cycling Functions of Hydrothermarchaeota in Hydrothermal Sediment.</title>
        <authorList>
            <person name="Zhou Z."/>
            <person name="Liu Y."/>
            <person name="Xu W."/>
            <person name="Pan J."/>
            <person name="Luo Z.H."/>
            <person name="Li M."/>
        </authorList>
    </citation>
    <scope>NUCLEOTIDE SEQUENCE [LARGE SCALE GENOMIC DNA]</scope>
    <source>
        <strain evidence="10">HyVt-456</strain>
    </source>
</reference>
<feature type="binding site" evidence="7 8">
    <location>
        <position position="16"/>
    </location>
    <ligand>
        <name>S-adenosyl-L-methionine</name>
        <dbReference type="ChEBI" id="CHEBI:59789"/>
    </ligand>
</feature>
<evidence type="ECO:0000256" key="1">
    <source>
        <dbReference type="ARBA" id="ARBA00022490"/>
    </source>
</evidence>
<dbReference type="Gene3D" id="3.40.50.150">
    <property type="entry name" value="Vaccinia Virus protein VP39"/>
    <property type="match status" value="1"/>
</dbReference>
<comment type="catalytic activity">
    <reaction evidence="7">
        <text>adenosine(1518)/adenosine(1519) in 16S rRNA + 4 S-adenosyl-L-methionine = N(6)-dimethyladenosine(1518)/N(6)-dimethyladenosine(1519) in 16S rRNA + 4 S-adenosyl-L-homocysteine + 4 H(+)</text>
        <dbReference type="Rhea" id="RHEA:19609"/>
        <dbReference type="Rhea" id="RHEA-COMP:10232"/>
        <dbReference type="Rhea" id="RHEA-COMP:10233"/>
        <dbReference type="ChEBI" id="CHEBI:15378"/>
        <dbReference type="ChEBI" id="CHEBI:57856"/>
        <dbReference type="ChEBI" id="CHEBI:59789"/>
        <dbReference type="ChEBI" id="CHEBI:74411"/>
        <dbReference type="ChEBI" id="CHEBI:74493"/>
        <dbReference type="EC" id="2.1.1.182"/>
    </reaction>
</comment>
<feature type="binding site" evidence="7 8">
    <location>
        <position position="106"/>
    </location>
    <ligand>
        <name>S-adenosyl-L-methionine</name>
        <dbReference type="ChEBI" id="CHEBI:59789"/>
    </ligand>
</feature>
<feature type="domain" description="Ribosomal RNA adenine methylase transferase N-terminal" evidence="9">
    <location>
        <begin position="21"/>
        <end position="191"/>
    </location>
</feature>
<dbReference type="HAMAP" id="MF_00607">
    <property type="entry name" value="16SrRNA_methyltr_A"/>
    <property type="match status" value="1"/>
</dbReference>
<proteinExistence type="inferred from homology"/>
<dbReference type="SUPFAM" id="SSF53335">
    <property type="entry name" value="S-adenosyl-L-methionine-dependent methyltransferases"/>
    <property type="match status" value="1"/>
</dbReference>
<feature type="binding site" evidence="7 8">
    <location>
        <position position="14"/>
    </location>
    <ligand>
        <name>S-adenosyl-L-methionine</name>
        <dbReference type="ChEBI" id="CHEBI:59789"/>
    </ligand>
</feature>
<dbReference type="Pfam" id="PF00398">
    <property type="entry name" value="RrnaAD"/>
    <property type="match status" value="1"/>
</dbReference>
<dbReference type="InterPro" id="IPR023165">
    <property type="entry name" value="rRNA_Ade_diMease-like_C"/>
</dbReference>
<comment type="caution">
    <text evidence="10">The sequence shown here is derived from an EMBL/GenBank/DDBJ whole genome shotgun (WGS) entry which is preliminary data.</text>
</comment>
<keyword evidence="1 7" id="KW-0963">Cytoplasm</keyword>
<name>A0A7V1LPY1_CALAY</name>
<evidence type="ECO:0000256" key="8">
    <source>
        <dbReference type="PROSITE-ProRule" id="PRU01026"/>
    </source>
</evidence>
<dbReference type="GO" id="GO:0003723">
    <property type="term" value="F:RNA binding"/>
    <property type="evidence" value="ECO:0007669"/>
    <property type="project" value="UniProtKB-UniRule"/>
</dbReference>
<dbReference type="PANTHER" id="PTHR11727:SF7">
    <property type="entry name" value="DIMETHYLADENOSINE TRANSFERASE-RELATED"/>
    <property type="match status" value="1"/>
</dbReference>
<dbReference type="GO" id="GO:0005829">
    <property type="term" value="C:cytosol"/>
    <property type="evidence" value="ECO:0007669"/>
    <property type="project" value="TreeGrafter"/>
</dbReference>
<dbReference type="InterPro" id="IPR011530">
    <property type="entry name" value="rRNA_adenine_dimethylase"/>
</dbReference>
<dbReference type="EC" id="2.1.1.182" evidence="7"/>
<evidence type="ECO:0000256" key="2">
    <source>
        <dbReference type="ARBA" id="ARBA00022552"/>
    </source>
</evidence>
<dbReference type="Proteomes" id="UP000886005">
    <property type="component" value="Unassembled WGS sequence"/>
</dbReference>
<feature type="binding site" evidence="7 8">
    <location>
        <position position="63"/>
    </location>
    <ligand>
        <name>S-adenosyl-L-methionine</name>
        <dbReference type="ChEBI" id="CHEBI:59789"/>
    </ligand>
</feature>
<keyword evidence="5 7" id="KW-0949">S-adenosyl-L-methionine</keyword>
<dbReference type="PROSITE" id="PS01131">
    <property type="entry name" value="RRNA_A_DIMETH"/>
    <property type="match status" value="1"/>
</dbReference>